<dbReference type="AlphaFoldDB" id="A0A645JHX9"/>
<protein>
    <submittedName>
        <fullName evidence="1">Uncharacterized protein</fullName>
    </submittedName>
</protein>
<gene>
    <name evidence="1" type="ORF">SDC9_210710</name>
</gene>
<evidence type="ECO:0000313" key="1">
    <source>
        <dbReference type="EMBL" id="MPN62957.1"/>
    </source>
</evidence>
<reference evidence="1" key="1">
    <citation type="submission" date="2019-08" db="EMBL/GenBank/DDBJ databases">
        <authorList>
            <person name="Kucharzyk K."/>
            <person name="Murdoch R.W."/>
            <person name="Higgins S."/>
            <person name="Loffler F."/>
        </authorList>
    </citation>
    <scope>NUCLEOTIDE SEQUENCE</scope>
</reference>
<organism evidence="1">
    <name type="scientific">bioreactor metagenome</name>
    <dbReference type="NCBI Taxonomy" id="1076179"/>
    <lineage>
        <taxon>unclassified sequences</taxon>
        <taxon>metagenomes</taxon>
        <taxon>ecological metagenomes</taxon>
    </lineage>
</organism>
<sequence length="83" mass="9218">MQIEIAKGIELLKIEFVADSADDYTTAGGLYSFRKKPRIIRLTLSMFDSPAVKALEDAGASATVVDDKKTETMRTFTKIVFLQ</sequence>
<name>A0A645JHX9_9ZZZZ</name>
<comment type="caution">
    <text evidence="1">The sequence shown here is derived from an EMBL/GenBank/DDBJ whole genome shotgun (WGS) entry which is preliminary data.</text>
</comment>
<proteinExistence type="predicted"/>
<accession>A0A645JHX9</accession>
<dbReference type="EMBL" id="VSSQ01141686">
    <property type="protein sequence ID" value="MPN62957.1"/>
    <property type="molecule type" value="Genomic_DNA"/>
</dbReference>